<feature type="region of interest" description="Disordered" evidence="1">
    <location>
        <begin position="1"/>
        <end position="29"/>
    </location>
</feature>
<evidence type="ECO:0000256" key="1">
    <source>
        <dbReference type="SAM" id="MobiDB-lite"/>
    </source>
</evidence>
<protein>
    <submittedName>
        <fullName evidence="3">Uncharacterized protein</fullName>
    </submittedName>
</protein>
<feature type="region of interest" description="Disordered" evidence="1">
    <location>
        <begin position="76"/>
        <end position="106"/>
    </location>
</feature>
<reference evidence="3" key="1">
    <citation type="submission" date="2015-11" db="EMBL/GenBank/DDBJ databases">
        <title>De novo transcriptome assembly of four potential Pierce s Disease insect vectors from Arizona vineyards.</title>
        <authorList>
            <person name="Tassone E.E."/>
        </authorList>
    </citation>
    <scope>NUCLEOTIDE SEQUENCE</scope>
</reference>
<evidence type="ECO:0000313" key="2">
    <source>
        <dbReference type="EMBL" id="JAT30993.1"/>
    </source>
</evidence>
<dbReference type="EMBL" id="GEBQ01008984">
    <property type="protein sequence ID" value="JAT30993.1"/>
    <property type="molecule type" value="Transcribed_RNA"/>
</dbReference>
<name>A0A1B6M731_9HEMI</name>
<dbReference type="AlphaFoldDB" id="A0A1B6M731"/>
<accession>A0A1B6M731</accession>
<feature type="non-terminal residue" evidence="3">
    <location>
        <position position="1"/>
    </location>
</feature>
<gene>
    <name evidence="3" type="ORF">g.11782</name>
    <name evidence="2" type="ORF">g.11783</name>
</gene>
<evidence type="ECO:0000313" key="3">
    <source>
        <dbReference type="EMBL" id="JAT31730.1"/>
    </source>
</evidence>
<dbReference type="EMBL" id="GEBQ01008247">
    <property type="protein sequence ID" value="JAT31730.1"/>
    <property type="molecule type" value="Transcribed_RNA"/>
</dbReference>
<sequence>SPALQNSGESEECDKVGRGEPGLTIQQLDPLPMNGFAHSHNGKINGYVPHTINITNNPLADPHQDKNVMEMSYMTSQNNNCSAESSSGVEGEETTWRGRGSGENYV</sequence>
<proteinExistence type="predicted"/>
<organism evidence="3">
    <name type="scientific">Graphocephala atropunctata</name>
    <dbReference type="NCBI Taxonomy" id="36148"/>
    <lineage>
        <taxon>Eukaryota</taxon>
        <taxon>Metazoa</taxon>
        <taxon>Ecdysozoa</taxon>
        <taxon>Arthropoda</taxon>
        <taxon>Hexapoda</taxon>
        <taxon>Insecta</taxon>
        <taxon>Pterygota</taxon>
        <taxon>Neoptera</taxon>
        <taxon>Paraneoptera</taxon>
        <taxon>Hemiptera</taxon>
        <taxon>Auchenorrhyncha</taxon>
        <taxon>Membracoidea</taxon>
        <taxon>Cicadellidae</taxon>
        <taxon>Cicadellinae</taxon>
        <taxon>Cicadellini</taxon>
        <taxon>Graphocephala</taxon>
    </lineage>
</organism>